<organism evidence="5 6">
    <name type="scientific">Metabacillus fastidiosus</name>
    <dbReference type="NCBI Taxonomy" id="1458"/>
    <lineage>
        <taxon>Bacteria</taxon>
        <taxon>Bacillati</taxon>
        <taxon>Bacillota</taxon>
        <taxon>Bacilli</taxon>
        <taxon>Bacillales</taxon>
        <taxon>Bacillaceae</taxon>
        <taxon>Metabacillus</taxon>
    </lineage>
</organism>
<evidence type="ECO:0000259" key="4">
    <source>
        <dbReference type="Pfam" id="PF07007"/>
    </source>
</evidence>
<comment type="caution">
    <text evidence="5">The sequence shown here is derived from an EMBL/GenBank/DDBJ whole genome shotgun (WGS) entry which is preliminary data.</text>
</comment>
<feature type="domain" description="Lysozyme inhibitor LprI-like N-terminal" evidence="4">
    <location>
        <begin position="216"/>
        <end position="303"/>
    </location>
</feature>
<evidence type="ECO:0000256" key="1">
    <source>
        <dbReference type="PROSITE-ProRule" id="PRU00339"/>
    </source>
</evidence>
<evidence type="ECO:0000256" key="2">
    <source>
        <dbReference type="SAM" id="Coils"/>
    </source>
</evidence>
<reference evidence="5 6" key="1">
    <citation type="submission" date="2023-03" db="EMBL/GenBank/DDBJ databases">
        <title>Bacillus Genome Sequencing.</title>
        <authorList>
            <person name="Dunlap C."/>
        </authorList>
    </citation>
    <scope>NUCLEOTIDE SEQUENCE [LARGE SCALE GENOMIC DNA]</scope>
    <source>
        <strain evidence="5 6">NRS-1717</strain>
    </source>
</reference>
<dbReference type="PANTHER" id="PTHR39176">
    <property type="entry name" value="PERIPLASMIC PROTEIN-RELATED"/>
    <property type="match status" value="1"/>
</dbReference>
<dbReference type="RefSeq" id="WP_066234586.1">
    <property type="nucleotide sequence ID" value="NZ_JARTFQ010000004.1"/>
</dbReference>
<dbReference type="PROSITE" id="PS50005">
    <property type="entry name" value="TPR"/>
    <property type="match status" value="1"/>
</dbReference>
<dbReference type="Pfam" id="PF07007">
    <property type="entry name" value="LprI"/>
    <property type="match status" value="1"/>
</dbReference>
<evidence type="ECO:0000256" key="3">
    <source>
        <dbReference type="SAM" id="MobiDB-lite"/>
    </source>
</evidence>
<sequence length="309" mass="35590">MKYSIILILMILFLSGCGDNTYDKAMKQGYAALQKEEFDKAAASFQLALDEKPEDQEAGKAYEQLTLFKKVNEANDKKEWDISIEKADQLLKRTDLLPPLKQELEKYKRTAADNKEKQSKVHDQLAEIEALINKQNYAEAEKRLEQLKEEKSLENEQQKVNELSASVKAGLQSKAKETVAQPKKKETESTSKKNEYLQKLAKVESSFGDLDHLYESGTTYDFKEAEAEVYKRWDTLLNDIYGELKKQLSALEMNKLRNEQRQWIKNRDKQADESAASFEGGSFAGVQYLSTLGQMTRERCYELVNNYMK</sequence>
<dbReference type="InterPro" id="IPR009739">
    <property type="entry name" value="LprI-like_N"/>
</dbReference>
<dbReference type="EMBL" id="JARTFS010000013">
    <property type="protein sequence ID" value="MED4402710.1"/>
    <property type="molecule type" value="Genomic_DNA"/>
</dbReference>
<dbReference type="GeneID" id="301142866"/>
<dbReference type="Proteomes" id="UP001342826">
    <property type="component" value="Unassembled WGS sequence"/>
</dbReference>
<name>A0ABU6P007_9BACI</name>
<keyword evidence="1" id="KW-0802">TPR repeat</keyword>
<protein>
    <submittedName>
        <fullName evidence="5">DUF1311 domain-containing protein</fullName>
    </submittedName>
</protein>
<keyword evidence="6" id="KW-1185">Reference proteome</keyword>
<dbReference type="PANTHER" id="PTHR39176:SF1">
    <property type="entry name" value="PERIPLASMIC PROTEIN"/>
    <property type="match status" value="1"/>
</dbReference>
<feature type="compositionally biased region" description="Basic and acidic residues" evidence="3">
    <location>
        <begin position="183"/>
        <end position="192"/>
    </location>
</feature>
<feature type="repeat" description="TPR" evidence="1">
    <location>
        <begin position="22"/>
        <end position="55"/>
    </location>
</feature>
<feature type="region of interest" description="Disordered" evidence="3">
    <location>
        <begin position="171"/>
        <end position="192"/>
    </location>
</feature>
<feature type="coiled-coil region" evidence="2">
    <location>
        <begin position="241"/>
        <end position="273"/>
    </location>
</feature>
<dbReference type="Gene3D" id="1.20.1270.180">
    <property type="match status" value="1"/>
</dbReference>
<dbReference type="InterPro" id="IPR019734">
    <property type="entry name" value="TPR_rpt"/>
</dbReference>
<keyword evidence="2" id="KW-0175">Coiled coil</keyword>
<dbReference type="PROSITE" id="PS51257">
    <property type="entry name" value="PROKAR_LIPOPROTEIN"/>
    <property type="match status" value="1"/>
</dbReference>
<accession>A0ABU6P007</accession>
<evidence type="ECO:0000313" key="6">
    <source>
        <dbReference type="Proteomes" id="UP001342826"/>
    </source>
</evidence>
<proteinExistence type="predicted"/>
<gene>
    <name evidence="5" type="ORF">P9271_15505</name>
</gene>
<evidence type="ECO:0000313" key="5">
    <source>
        <dbReference type="EMBL" id="MED4402710.1"/>
    </source>
</evidence>
<feature type="coiled-coil region" evidence="2">
    <location>
        <begin position="114"/>
        <end position="161"/>
    </location>
</feature>